<dbReference type="Proteomes" id="UP000772618">
    <property type="component" value="Unassembled WGS sequence"/>
</dbReference>
<reference evidence="1 2" key="1">
    <citation type="submission" date="2021-05" db="EMBL/GenBank/DDBJ databases">
        <title>A Polyphasic approach of four new species of the genus Ohtaekwangia: Ohtaekwangia histidinii sp. nov., Ohtaekwangia cretensis sp. nov., Ohtaekwangia indiensis sp. nov., Ohtaekwangia reichenbachii sp. nov. from diverse environment.</title>
        <authorList>
            <person name="Octaviana S."/>
        </authorList>
    </citation>
    <scope>NUCLEOTIDE SEQUENCE [LARGE SCALE GENOMIC DNA]</scope>
    <source>
        <strain evidence="1 2">PWU20</strain>
    </source>
</reference>
<gene>
    <name evidence="1" type="ORF">KK060_14985</name>
</gene>
<keyword evidence="2" id="KW-1185">Reference proteome</keyword>
<sequence>MDKKLLDDINSENRVNEVIARDEEKRNTTEKAIPLAETEDLIRQLPKDHNGRNNWLSQFGISDEAEEIRHGRNESTS</sequence>
<evidence type="ECO:0000313" key="2">
    <source>
        <dbReference type="Proteomes" id="UP000772618"/>
    </source>
</evidence>
<comment type="caution">
    <text evidence="1">The sequence shown here is derived from an EMBL/GenBank/DDBJ whole genome shotgun (WGS) entry which is preliminary data.</text>
</comment>
<name>A0ABS5VX70_9BACT</name>
<proteinExistence type="predicted"/>
<evidence type="ECO:0000313" key="1">
    <source>
        <dbReference type="EMBL" id="MBT1704596.1"/>
    </source>
</evidence>
<dbReference type="EMBL" id="JAHESD010000034">
    <property type="protein sequence ID" value="MBT1704596.1"/>
    <property type="molecule type" value="Genomic_DNA"/>
</dbReference>
<protein>
    <submittedName>
        <fullName evidence="1">Uncharacterized protein</fullName>
    </submittedName>
</protein>
<organism evidence="1 2">
    <name type="scientific">Chryseosolibacter indicus</name>
    <dbReference type="NCBI Taxonomy" id="2782351"/>
    <lineage>
        <taxon>Bacteria</taxon>
        <taxon>Pseudomonadati</taxon>
        <taxon>Bacteroidota</taxon>
        <taxon>Cytophagia</taxon>
        <taxon>Cytophagales</taxon>
        <taxon>Chryseotaleaceae</taxon>
        <taxon>Chryseosolibacter</taxon>
    </lineage>
</organism>
<accession>A0ABS5VX70</accession>